<dbReference type="Proteomes" id="UP000199614">
    <property type="component" value="Unassembled WGS sequence"/>
</dbReference>
<evidence type="ECO:0000256" key="1">
    <source>
        <dbReference type="SAM" id="MobiDB-lite"/>
    </source>
</evidence>
<organism evidence="2 3">
    <name type="scientific">Pseudonocardia ammonioxydans</name>
    <dbReference type="NCBI Taxonomy" id="260086"/>
    <lineage>
        <taxon>Bacteria</taxon>
        <taxon>Bacillati</taxon>
        <taxon>Actinomycetota</taxon>
        <taxon>Actinomycetes</taxon>
        <taxon>Pseudonocardiales</taxon>
        <taxon>Pseudonocardiaceae</taxon>
        <taxon>Pseudonocardia</taxon>
    </lineage>
</organism>
<sequence length="371" mass="41798">MIDWPHPIQARLTGLGQDPLDYRRYLARGEVSAEVAEARRRDELGWTGQDWDTPPVATQALALHETETAISAQEREVALAEKLLEIAVADEESTAEKYDQLPRLQKWFGGATPRQDRDSAHDYADQRRESVAARGRLDELTVAHSELPQMSQDEREFALYLGYRHGSSPTQVTETGETMRTALRAEVDAAEPAEYLAGEGPPWRTSEREAYMAAIDADLEVVPEPVLAEQRTRELTEIFEERRVALELAPVLEKAEHLKQDYFHLQTLENTPLGYYQEGQSWDEYADIDSSVMDRAEQRLVDFVTAHPELHHVGQWSDWVREPEAGQPAAAVEAGEPSGRERPGPYEALVAGTEVGEGAELEYEDQGYEPF</sequence>
<evidence type="ECO:0000313" key="3">
    <source>
        <dbReference type="Proteomes" id="UP000199614"/>
    </source>
</evidence>
<proteinExistence type="predicted"/>
<reference evidence="2 3" key="1">
    <citation type="submission" date="2016-10" db="EMBL/GenBank/DDBJ databases">
        <authorList>
            <person name="de Groot N.N."/>
        </authorList>
    </citation>
    <scope>NUCLEOTIDE SEQUENCE [LARGE SCALE GENOMIC DNA]</scope>
    <source>
        <strain evidence="2 3">CGMCC 4.1877</strain>
    </source>
</reference>
<name>A0A1I5GV58_PSUAM</name>
<accession>A0A1I5GV58</accession>
<dbReference type="AlphaFoldDB" id="A0A1I5GV58"/>
<keyword evidence="3" id="KW-1185">Reference proteome</keyword>
<gene>
    <name evidence="2" type="ORF">SAMN05216207_105124</name>
</gene>
<dbReference type="OrthoDB" id="25666at2"/>
<dbReference type="RefSeq" id="WP_093354441.1">
    <property type="nucleotide sequence ID" value="NZ_FOUY01000051.1"/>
</dbReference>
<protein>
    <submittedName>
        <fullName evidence="2">Uncharacterized protein</fullName>
    </submittedName>
</protein>
<dbReference type="EMBL" id="FOUY01000051">
    <property type="protein sequence ID" value="SFO39837.1"/>
    <property type="molecule type" value="Genomic_DNA"/>
</dbReference>
<dbReference type="STRING" id="260086.SAMN05216207_105124"/>
<evidence type="ECO:0000313" key="2">
    <source>
        <dbReference type="EMBL" id="SFO39837.1"/>
    </source>
</evidence>
<feature type="region of interest" description="Disordered" evidence="1">
    <location>
        <begin position="323"/>
        <end position="346"/>
    </location>
</feature>